<gene>
    <name evidence="4" type="ORF">ADK34_04385</name>
</gene>
<evidence type="ECO:0000256" key="1">
    <source>
        <dbReference type="SAM" id="MobiDB-lite"/>
    </source>
</evidence>
<feature type="region of interest" description="Disordered" evidence="1">
    <location>
        <begin position="413"/>
        <end position="435"/>
    </location>
</feature>
<dbReference type="EMBL" id="LGUP01000023">
    <property type="protein sequence ID" value="KOG35811.1"/>
    <property type="molecule type" value="Genomic_DNA"/>
</dbReference>
<organism evidence="4 5">
    <name type="scientific">Streptomyces viridochromogenes</name>
    <dbReference type="NCBI Taxonomy" id="1938"/>
    <lineage>
        <taxon>Bacteria</taxon>
        <taxon>Bacillati</taxon>
        <taxon>Actinomycetota</taxon>
        <taxon>Actinomycetes</taxon>
        <taxon>Kitasatosporales</taxon>
        <taxon>Streptomycetaceae</taxon>
        <taxon>Streptomyces</taxon>
    </lineage>
</organism>
<reference evidence="4 5" key="1">
    <citation type="submission" date="2015-06" db="EMBL/GenBank/DDBJ databases">
        <authorList>
            <person name="Hoefler B.C."/>
            <person name="Straight P.D."/>
        </authorList>
    </citation>
    <scope>NUCLEOTIDE SEQUENCE [LARGE SCALE GENOMIC DNA]</scope>
    <source>
        <strain evidence="4 5">NRRL 3427</strain>
    </source>
</reference>
<evidence type="ECO:0000313" key="4">
    <source>
        <dbReference type="EMBL" id="KOG35811.1"/>
    </source>
</evidence>
<dbReference type="Proteomes" id="UP000037023">
    <property type="component" value="Unassembled WGS sequence"/>
</dbReference>
<dbReference type="RefSeq" id="WP_033211810.1">
    <property type="nucleotide sequence ID" value="NZ_LGUP01000023.1"/>
</dbReference>
<accession>A0A0L8LCR0</accession>
<feature type="transmembrane region" description="Helical" evidence="2">
    <location>
        <begin position="108"/>
        <end position="126"/>
    </location>
</feature>
<proteinExistence type="predicted"/>
<feature type="domain" description="VanZ-like" evidence="3">
    <location>
        <begin position="81"/>
        <end position="151"/>
    </location>
</feature>
<name>A0A0L8LCR0_STRVR</name>
<feature type="transmembrane region" description="Helical" evidence="2">
    <location>
        <begin position="12"/>
        <end position="30"/>
    </location>
</feature>
<evidence type="ECO:0000313" key="5">
    <source>
        <dbReference type="Proteomes" id="UP000037023"/>
    </source>
</evidence>
<evidence type="ECO:0000259" key="3">
    <source>
        <dbReference type="Pfam" id="PF04892"/>
    </source>
</evidence>
<feature type="transmembrane region" description="Helical" evidence="2">
    <location>
        <begin position="138"/>
        <end position="155"/>
    </location>
</feature>
<dbReference type="InterPro" id="IPR006976">
    <property type="entry name" value="VanZ-like"/>
</dbReference>
<dbReference type="PATRIC" id="fig|1938.6.peg.969"/>
<protein>
    <recommendedName>
        <fullName evidence="3">VanZ-like domain-containing protein</fullName>
    </recommendedName>
</protein>
<keyword evidence="2" id="KW-0812">Transmembrane</keyword>
<dbReference type="OrthoDB" id="4335631at2"/>
<feature type="transmembrane region" description="Helical" evidence="2">
    <location>
        <begin position="42"/>
        <end position="60"/>
    </location>
</feature>
<feature type="transmembrane region" description="Helical" evidence="2">
    <location>
        <begin position="176"/>
        <end position="200"/>
    </location>
</feature>
<comment type="caution">
    <text evidence="4">The sequence shown here is derived from an EMBL/GenBank/DDBJ whole genome shotgun (WGS) entry which is preliminary data.</text>
</comment>
<evidence type="ECO:0000256" key="2">
    <source>
        <dbReference type="SAM" id="Phobius"/>
    </source>
</evidence>
<sequence length="460" mass="47586">MIDASLGASPFLIPALALILLATAVTAWLLHRRNGRVPAAPLGAAASGAAVLAATLSPLGTHAPAMRVCSLPSDLAASLFADQGLMNIALFVPSALFLTVATRRPVTVVAALALLSGAIEVAQALTPGMARACDASDFGANLLGALVGCLAGRAWSRRRADRTTPQATGHSRARDLRLGVIVSVCGGILLSAVALPALAFTASDARADQRPDAAQLAAAADAVRAFFGPEAVPTDVRYTPATERRPGRVDVSTGSGNITLAWPSREVTSGQLAAVVPEKASQARLTEGTARETGDAFAAKHFPWALRGSEAQVFAAGGPDQQAKVVQWRSRVDGVLMPMRLDVVIGADRKILSFAARNEHATDLPRATVTREQATAKARAVYPDARVTSSELMARLDNRGRWRVCWMVSLTPPAGMAPPTTTTGPGTASGRSASTGPTLFGLAFDAVTGDPFSGPTTPRA</sequence>
<keyword evidence="2" id="KW-0472">Membrane</keyword>
<feature type="transmembrane region" description="Helical" evidence="2">
    <location>
        <begin position="80"/>
        <end position="101"/>
    </location>
</feature>
<dbReference type="Pfam" id="PF04892">
    <property type="entry name" value="VanZ"/>
    <property type="match status" value="1"/>
</dbReference>
<keyword evidence="2" id="KW-1133">Transmembrane helix</keyword>
<dbReference type="AlphaFoldDB" id="A0A0L8LCR0"/>